<reference evidence="4" key="1">
    <citation type="submission" date="2020-10" db="EMBL/GenBank/DDBJ databases">
        <authorList>
            <person name="Gilroy R."/>
        </authorList>
    </citation>
    <scope>NUCLEOTIDE SEQUENCE</scope>
    <source>
        <strain evidence="4">CHK189-12415</strain>
    </source>
</reference>
<evidence type="ECO:0000313" key="5">
    <source>
        <dbReference type="Proteomes" id="UP000824241"/>
    </source>
</evidence>
<dbReference type="Pfam" id="PF23750">
    <property type="entry name" value="RsgI_M"/>
    <property type="match status" value="1"/>
</dbReference>
<dbReference type="AlphaFoldDB" id="A0A9D1DX21"/>
<organism evidence="4 5">
    <name type="scientific">Candidatus Faecivivens stercoravium</name>
    <dbReference type="NCBI Taxonomy" id="2840803"/>
    <lineage>
        <taxon>Bacteria</taxon>
        <taxon>Bacillati</taxon>
        <taxon>Bacillota</taxon>
        <taxon>Clostridia</taxon>
        <taxon>Eubacteriales</taxon>
        <taxon>Oscillospiraceae</taxon>
        <taxon>Oscillospiraceae incertae sedis</taxon>
        <taxon>Candidatus Faecivivens</taxon>
    </lineage>
</organism>
<feature type="transmembrane region" description="Helical" evidence="2">
    <location>
        <begin position="58"/>
        <end position="77"/>
    </location>
</feature>
<gene>
    <name evidence="4" type="ORF">IAB37_02930</name>
</gene>
<feature type="compositionally biased region" description="Acidic residues" evidence="1">
    <location>
        <begin position="278"/>
        <end position="320"/>
    </location>
</feature>
<reference evidence="4" key="2">
    <citation type="journal article" date="2021" name="PeerJ">
        <title>Extensive microbial diversity within the chicken gut microbiome revealed by metagenomics and culture.</title>
        <authorList>
            <person name="Gilroy R."/>
            <person name="Ravi A."/>
            <person name="Getino M."/>
            <person name="Pursley I."/>
            <person name="Horton D.L."/>
            <person name="Alikhan N.F."/>
            <person name="Baker D."/>
            <person name="Gharbi K."/>
            <person name="Hall N."/>
            <person name="Watson M."/>
            <person name="Adriaenssens E.M."/>
            <person name="Foster-Nyarko E."/>
            <person name="Jarju S."/>
            <person name="Secka A."/>
            <person name="Antonio M."/>
            <person name="Oren A."/>
            <person name="Chaudhuri R.R."/>
            <person name="La Ragione R."/>
            <person name="Hildebrand F."/>
            <person name="Pallen M.J."/>
        </authorList>
    </citation>
    <scope>NUCLEOTIDE SEQUENCE</scope>
    <source>
        <strain evidence="4">CHK189-12415</strain>
    </source>
</reference>
<keyword evidence="2" id="KW-0472">Membrane</keyword>
<feature type="domain" description="Anti-sigma factor RsgI-like middle" evidence="3">
    <location>
        <begin position="83"/>
        <end position="176"/>
    </location>
</feature>
<dbReference type="Proteomes" id="UP000824241">
    <property type="component" value="Unassembled WGS sequence"/>
</dbReference>
<feature type="compositionally biased region" description="Acidic residues" evidence="1">
    <location>
        <begin position="232"/>
        <end position="248"/>
    </location>
</feature>
<comment type="caution">
    <text evidence="4">The sequence shown here is derived from an EMBL/GenBank/DDBJ whole genome shotgun (WGS) entry which is preliminary data.</text>
</comment>
<dbReference type="EMBL" id="DVHA01000097">
    <property type="protein sequence ID" value="HIR60513.1"/>
    <property type="molecule type" value="Genomic_DNA"/>
</dbReference>
<protein>
    <recommendedName>
        <fullName evidence="3">Anti-sigma factor RsgI-like middle domain-containing protein</fullName>
    </recommendedName>
</protein>
<feature type="region of interest" description="Disordered" evidence="1">
    <location>
        <begin position="209"/>
        <end position="320"/>
    </location>
</feature>
<evidence type="ECO:0000256" key="1">
    <source>
        <dbReference type="SAM" id="MobiDB-lite"/>
    </source>
</evidence>
<dbReference type="InterPro" id="IPR055431">
    <property type="entry name" value="RsgI_M"/>
</dbReference>
<name>A0A9D1DX21_9FIRM</name>
<evidence type="ECO:0000313" key="4">
    <source>
        <dbReference type="EMBL" id="HIR60513.1"/>
    </source>
</evidence>
<sequence>MKYLVMETHPAYAVLLDEEGRFVRAANFRYQVGQKVEDAVLLREPAGKRDWVKPVSGAMAAAACLALTIAGYFGYYAPNFTAYGTLRMEINPSVQMTLSETGRVLDLDGLNADGETLAEGYDYQGKNRSQVAEELVERAIEMGFLSDGDTVSISVSSRDSRWQNEAETETRDALEAAYGEWIVIRLDSDPLPEEEPVEPEPEEIVIPIPQPESSALPPESVPESQPEAPPAVEEDDDDDDDVDLDDDLPAFQPSVPAYSGNDDSRDDDADDRDGRDDDSGDDHADDSDDQDDDNWDDREDDSDDDGDDGQDDEENDDSDD</sequence>
<evidence type="ECO:0000256" key="2">
    <source>
        <dbReference type="SAM" id="Phobius"/>
    </source>
</evidence>
<keyword evidence="2" id="KW-1133">Transmembrane helix</keyword>
<evidence type="ECO:0000259" key="3">
    <source>
        <dbReference type="Pfam" id="PF23750"/>
    </source>
</evidence>
<proteinExistence type="predicted"/>
<keyword evidence="2" id="KW-0812">Transmembrane</keyword>
<accession>A0A9D1DX21</accession>